<evidence type="ECO:0000256" key="1">
    <source>
        <dbReference type="SAM" id="MobiDB-lite"/>
    </source>
</evidence>
<name>A0AA41QC65_9MICO</name>
<evidence type="ECO:0000259" key="2">
    <source>
        <dbReference type="Pfam" id="PF00425"/>
    </source>
</evidence>
<accession>A0AA41QC65</accession>
<reference evidence="3" key="1">
    <citation type="submission" date="2022-01" db="EMBL/GenBank/DDBJ databases">
        <title>Antribacter sp. nov., isolated from Guizhou of China.</title>
        <authorList>
            <person name="Chengliang C."/>
            <person name="Ya Z."/>
        </authorList>
    </citation>
    <scope>NUCLEOTIDE SEQUENCE</scope>
    <source>
        <strain evidence="3">KLBMP 9083</strain>
    </source>
</reference>
<feature type="region of interest" description="Disordered" evidence="1">
    <location>
        <begin position="267"/>
        <end position="307"/>
    </location>
</feature>
<feature type="domain" description="Chorismate-utilising enzyme C-terminal" evidence="2">
    <location>
        <begin position="182"/>
        <end position="471"/>
    </location>
</feature>
<dbReference type="InterPro" id="IPR005801">
    <property type="entry name" value="ADC_synthase"/>
</dbReference>
<sequence>MTALPTGAALRHDVPAPSAALVVRTVPLALEGPLVDLLPDTRPLAWVRRGDGLVGWGEALRFETYGPGRFADADEAWRSVLAQAVVRDEVGLPGSGPVAFGSFAFDDVEPGDEAEDPARAGGVLVVPRVVVGRRGGATWMTTISLSGDLSAPPGAALLGATRRTPVASPGAVTLHDGAVAATDWPAVVAEGVARIRAGELEKVVLARDVVASTERPVDPRYLLGRLSTGYEACWTFSVDGMVGATPELLVRSEKGLVTSRVLAGTIRRSNSPHAGSPEALVGGAGAGSRRANPAPTPPTAPSESRDDADLLRAAQLARSSKDLEEHEYAVASVAAALEPFCSSTNVPESPFVLHLPNVMHLATDVTGVLDTSRDAPPSSLSLAAALHPSAAVCGTPTVAARALIREIEGLDRSRYAGPVGWLGADGDGEWGIALRSAELSERDPRHVRLFAGCGIVAASDPLAELAESEAKLEPMRHALGA</sequence>
<dbReference type="AlphaFoldDB" id="A0AA41QC65"/>
<evidence type="ECO:0000313" key="3">
    <source>
        <dbReference type="EMBL" id="MCF4119382.1"/>
    </source>
</evidence>
<dbReference type="EMBL" id="JAKGSG010000002">
    <property type="protein sequence ID" value="MCF4119382.1"/>
    <property type="molecule type" value="Genomic_DNA"/>
</dbReference>
<dbReference type="SUPFAM" id="SSF56322">
    <property type="entry name" value="ADC synthase"/>
    <property type="match status" value="1"/>
</dbReference>
<dbReference type="RefSeq" id="WP_236087077.1">
    <property type="nucleotide sequence ID" value="NZ_JAKGSG010000002.1"/>
</dbReference>
<dbReference type="InterPro" id="IPR015890">
    <property type="entry name" value="Chorismate_C"/>
</dbReference>
<dbReference type="PANTHER" id="PTHR42839:SF2">
    <property type="entry name" value="ISOCHORISMATE SYNTHASE ENTC"/>
    <property type="match status" value="1"/>
</dbReference>
<comment type="caution">
    <text evidence="3">The sequence shown here is derived from an EMBL/GenBank/DDBJ whole genome shotgun (WGS) entry which is preliminary data.</text>
</comment>
<proteinExistence type="predicted"/>
<keyword evidence="4" id="KW-1185">Reference proteome</keyword>
<dbReference type="PANTHER" id="PTHR42839">
    <property type="entry name" value="ISOCHORISMATE SYNTHASE ENTC"/>
    <property type="match status" value="1"/>
</dbReference>
<dbReference type="Pfam" id="PF00425">
    <property type="entry name" value="Chorismate_bind"/>
    <property type="match status" value="1"/>
</dbReference>
<dbReference type="Gene3D" id="3.60.120.10">
    <property type="entry name" value="Anthranilate synthase"/>
    <property type="match status" value="2"/>
</dbReference>
<dbReference type="Proteomes" id="UP001165405">
    <property type="component" value="Unassembled WGS sequence"/>
</dbReference>
<evidence type="ECO:0000313" key="4">
    <source>
        <dbReference type="Proteomes" id="UP001165405"/>
    </source>
</evidence>
<organism evidence="3 4">
    <name type="scientific">Antribacter soli</name>
    <dbReference type="NCBI Taxonomy" id="2910976"/>
    <lineage>
        <taxon>Bacteria</taxon>
        <taxon>Bacillati</taxon>
        <taxon>Actinomycetota</taxon>
        <taxon>Actinomycetes</taxon>
        <taxon>Micrococcales</taxon>
        <taxon>Promicromonosporaceae</taxon>
        <taxon>Antribacter</taxon>
    </lineage>
</organism>
<protein>
    <submittedName>
        <fullName evidence="3">Chorismate-binding protein</fullName>
    </submittedName>
</protein>
<gene>
    <name evidence="3" type="ORF">L1785_00105</name>
</gene>